<reference evidence="2 3" key="1">
    <citation type="submission" date="2019-06" db="EMBL/GenBank/DDBJ databases">
        <title>Sorghum-associated microbial communities from plants grown in Nebraska, USA.</title>
        <authorList>
            <person name="Schachtman D."/>
        </authorList>
    </citation>
    <scope>NUCLEOTIDE SEQUENCE [LARGE SCALE GENOMIC DNA]</scope>
    <source>
        <strain evidence="2 3">1225</strain>
    </source>
</reference>
<evidence type="ECO:0000256" key="1">
    <source>
        <dbReference type="ARBA" id="ARBA00022801"/>
    </source>
</evidence>
<dbReference type="AlphaFoldDB" id="A0A561R895"/>
<keyword evidence="1" id="KW-0378">Hydrolase</keyword>
<comment type="caution">
    <text evidence="2">The sequence shown here is derived from an EMBL/GenBank/DDBJ whole genome shotgun (WGS) entry which is preliminary data.</text>
</comment>
<dbReference type="InterPro" id="IPR017439">
    <property type="entry name" value="Amidohydrolase"/>
</dbReference>
<dbReference type="Proteomes" id="UP000320653">
    <property type="component" value="Unassembled WGS sequence"/>
</dbReference>
<dbReference type="FunFam" id="3.30.70.360:FF:000004">
    <property type="entry name" value="Peptidase M20 domain-containing protein 2"/>
    <property type="match status" value="1"/>
</dbReference>
<dbReference type="GO" id="GO:0016805">
    <property type="term" value="F:dipeptidase activity"/>
    <property type="evidence" value="ECO:0007669"/>
    <property type="project" value="TreeGrafter"/>
</dbReference>
<sequence length="476" mass="50742">MQNSEPIWDLVDEHKAEFEALSDRVWGMPEIAYTEYASVAEHAAMLREQGFRVTENVAGIPTAVMGEAGEGGPIIAILGEYDALPGLSQEAGIAEPKPLPGTGHGHGCGHNLLGSAAMLAATAIKDWLEKSGKPGRVRYYGCPAEEGGAAKSFMAREGAFDGVDAAITWHPGAFTEVARAQSLANTRMDFRFTGRASHAAAAPHLGRSALDAVELMNVGVNYLREHVPDSSRIHYAMLDSGGIAPNVVQAKSAVRYAIRSRDLKGMLDLNERVKRVAHGAAMMTDTTVEISIMSAVSNLLGNRPLEEAMQRNLERLGPVPFDAADKAFAAKIQATLSDEDIDNAYLRTGVPRREETPLCDFIVPLDVHGEPMIGSTDVGDVSWIMPTVQAHAATIAIGTPGHSWQVTAQGKMPAAHKGMTHAAKMMAGTAIDLIEDAELLAAAKADHQARLGKTAYVCPIPSDVKPPLQPRPKEAA</sequence>
<dbReference type="Gene3D" id="3.30.70.360">
    <property type="match status" value="1"/>
</dbReference>
<dbReference type="InterPro" id="IPR002933">
    <property type="entry name" value="Peptidase_M20"/>
</dbReference>
<accession>A0A561R895</accession>
<dbReference type="NCBIfam" id="TIGR01891">
    <property type="entry name" value="amidohydrolases"/>
    <property type="match status" value="1"/>
</dbReference>
<dbReference type="GO" id="GO:0071713">
    <property type="term" value="F:para-aminobenzoyl-glutamate hydrolase activity"/>
    <property type="evidence" value="ECO:0007669"/>
    <property type="project" value="TreeGrafter"/>
</dbReference>
<dbReference type="Gene3D" id="3.40.630.10">
    <property type="entry name" value="Zn peptidases"/>
    <property type="match status" value="1"/>
</dbReference>
<dbReference type="GO" id="GO:0046657">
    <property type="term" value="P:folic acid catabolic process"/>
    <property type="evidence" value="ECO:0007669"/>
    <property type="project" value="TreeGrafter"/>
</dbReference>
<organism evidence="2 3">
    <name type="scientific">Neorhizobium alkalisoli</name>
    <dbReference type="NCBI Taxonomy" id="528178"/>
    <lineage>
        <taxon>Bacteria</taxon>
        <taxon>Pseudomonadati</taxon>
        <taxon>Pseudomonadota</taxon>
        <taxon>Alphaproteobacteria</taxon>
        <taxon>Hyphomicrobiales</taxon>
        <taxon>Rhizobiaceae</taxon>
        <taxon>Rhizobium/Agrobacterium group</taxon>
        <taxon>Neorhizobium</taxon>
    </lineage>
</organism>
<dbReference type="PANTHER" id="PTHR30575:SF0">
    <property type="entry name" value="XAA-ARG DIPEPTIDASE"/>
    <property type="match status" value="1"/>
</dbReference>
<dbReference type="PIRSF" id="PIRSF037227">
    <property type="entry name" value="Aminobenzoyl-glu_utiliz_pB"/>
    <property type="match status" value="1"/>
</dbReference>
<dbReference type="SUPFAM" id="SSF55031">
    <property type="entry name" value="Bacterial exopeptidase dimerisation domain"/>
    <property type="match status" value="1"/>
</dbReference>
<dbReference type="InterPro" id="IPR017145">
    <property type="entry name" value="Aminobenzoyl-glu_utiliz_pB"/>
</dbReference>
<gene>
    <name evidence="2" type="ORF">FHW37_101634</name>
</gene>
<evidence type="ECO:0000313" key="2">
    <source>
        <dbReference type="EMBL" id="TWF58830.1"/>
    </source>
</evidence>
<keyword evidence="3" id="KW-1185">Reference proteome</keyword>
<dbReference type="RefSeq" id="WP_145632346.1">
    <property type="nucleotide sequence ID" value="NZ_VIWP01000001.1"/>
</dbReference>
<name>A0A561R895_9HYPH</name>
<evidence type="ECO:0000313" key="3">
    <source>
        <dbReference type="Proteomes" id="UP000320653"/>
    </source>
</evidence>
<dbReference type="Pfam" id="PF01546">
    <property type="entry name" value="Peptidase_M20"/>
    <property type="match status" value="1"/>
</dbReference>
<dbReference type="OrthoDB" id="9781032at2"/>
<dbReference type="CDD" id="cd05673">
    <property type="entry name" value="M20_Acy1L2_AbgB"/>
    <property type="match status" value="1"/>
</dbReference>
<dbReference type="InterPro" id="IPR036264">
    <property type="entry name" value="Bact_exopeptidase_dim_dom"/>
</dbReference>
<dbReference type="PANTHER" id="PTHR30575">
    <property type="entry name" value="PEPTIDASE M20"/>
    <property type="match status" value="1"/>
</dbReference>
<proteinExistence type="predicted"/>
<dbReference type="InterPro" id="IPR052030">
    <property type="entry name" value="Peptidase_M20/M20A_hydrolases"/>
</dbReference>
<protein>
    <submittedName>
        <fullName evidence="2">Aminobenzoyl-glutamate utilization protein B</fullName>
    </submittedName>
</protein>
<dbReference type="GO" id="GO:0005737">
    <property type="term" value="C:cytoplasm"/>
    <property type="evidence" value="ECO:0007669"/>
    <property type="project" value="TreeGrafter"/>
</dbReference>
<dbReference type="EMBL" id="VIWP01000001">
    <property type="protein sequence ID" value="TWF58830.1"/>
    <property type="molecule type" value="Genomic_DNA"/>
</dbReference>
<dbReference type="SUPFAM" id="SSF53187">
    <property type="entry name" value="Zn-dependent exopeptidases"/>
    <property type="match status" value="1"/>
</dbReference>